<accession>A0A843TM23</accession>
<comment type="caution">
    <text evidence="2">The sequence shown here is derived from an EMBL/GenBank/DDBJ whole genome shotgun (WGS) entry which is preliminary data.</text>
</comment>
<dbReference type="AlphaFoldDB" id="A0A843TM23"/>
<evidence type="ECO:0000313" key="2">
    <source>
        <dbReference type="EMBL" id="MQL70330.1"/>
    </source>
</evidence>
<feature type="compositionally biased region" description="Basic and acidic residues" evidence="1">
    <location>
        <begin position="38"/>
        <end position="53"/>
    </location>
</feature>
<keyword evidence="3" id="KW-1185">Reference proteome</keyword>
<organism evidence="2 3">
    <name type="scientific">Colocasia esculenta</name>
    <name type="common">Wild taro</name>
    <name type="synonym">Arum esculentum</name>
    <dbReference type="NCBI Taxonomy" id="4460"/>
    <lineage>
        <taxon>Eukaryota</taxon>
        <taxon>Viridiplantae</taxon>
        <taxon>Streptophyta</taxon>
        <taxon>Embryophyta</taxon>
        <taxon>Tracheophyta</taxon>
        <taxon>Spermatophyta</taxon>
        <taxon>Magnoliopsida</taxon>
        <taxon>Liliopsida</taxon>
        <taxon>Araceae</taxon>
        <taxon>Aroideae</taxon>
        <taxon>Colocasieae</taxon>
        <taxon>Colocasia</taxon>
    </lineage>
</organism>
<name>A0A843TM23_COLES</name>
<evidence type="ECO:0000313" key="3">
    <source>
        <dbReference type="Proteomes" id="UP000652761"/>
    </source>
</evidence>
<evidence type="ECO:0000256" key="1">
    <source>
        <dbReference type="SAM" id="MobiDB-lite"/>
    </source>
</evidence>
<dbReference type="EMBL" id="NMUH01000063">
    <property type="protein sequence ID" value="MQL70330.1"/>
    <property type="molecule type" value="Genomic_DNA"/>
</dbReference>
<gene>
    <name evidence="2" type="ORF">Taro_002644</name>
</gene>
<proteinExistence type="predicted"/>
<reference evidence="2" key="1">
    <citation type="submission" date="2017-07" db="EMBL/GenBank/DDBJ databases">
        <title>Taro Niue Genome Assembly and Annotation.</title>
        <authorList>
            <person name="Atibalentja N."/>
            <person name="Keating K."/>
            <person name="Fields C.J."/>
        </authorList>
    </citation>
    <scope>NUCLEOTIDE SEQUENCE</scope>
    <source>
        <strain evidence="2">Niue_2</strain>
        <tissue evidence="2">Leaf</tissue>
    </source>
</reference>
<dbReference type="Proteomes" id="UP000652761">
    <property type="component" value="Unassembled WGS sequence"/>
</dbReference>
<protein>
    <submittedName>
        <fullName evidence="2">Uncharacterized protein</fullName>
    </submittedName>
</protein>
<sequence length="86" mass="9443">MEGTPPGQRTLATEALPLVMVRCVHQRLILDPSPDPHVSSERGSRAAKSEAVRRRTGWPAPGRTPNCPRHPRPPTRALQVTHTPLS</sequence>
<feature type="region of interest" description="Disordered" evidence="1">
    <location>
        <begin position="31"/>
        <end position="86"/>
    </location>
</feature>